<dbReference type="OrthoDB" id="271711at2"/>
<keyword evidence="1" id="KW-0560">Oxidoreductase</keyword>
<evidence type="ECO:0000256" key="2">
    <source>
        <dbReference type="ARBA" id="ARBA00023027"/>
    </source>
</evidence>
<dbReference type="GO" id="GO:0019592">
    <property type="term" value="P:mannitol catabolic process"/>
    <property type="evidence" value="ECO:0007669"/>
    <property type="project" value="TreeGrafter"/>
</dbReference>
<dbReference type="GO" id="GO:0005829">
    <property type="term" value="C:cytosol"/>
    <property type="evidence" value="ECO:0007669"/>
    <property type="project" value="TreeGrafter"/>
</dbReference>
<sequence>MSNIVLIGAGQTGRGYLNRFFKDEKVTFLDIDSELIERLQQEKKYNIFFGKQRETLTLDNFKAYTVDSKQGLDALAQADLVMISVGQKNLDSLVPLIQKALAIRQKGDVDILTAENGVHTKNYLIPLCQDKRVHLAEAIVFCTTLKQENSLDVFSEDLDYLPYDVVSLGHQLPYKHTVAEKNLSSLMQRKIYTYNCLSAVVTYLGYYKGYEEYAKAANDPEITMCTDNILQKLNACICKEYEIDVDEQAKFSQMAVAKFQNKAIVDTIERNARDVDRKLGENERILAPLCILKKYGKQSDELLLVAACAVYYGQKTSTLLKSFEKYFEILPKEWFTQIVDYLKKLDNQMTIIEVLSV</sequence>
<dbReference type="InterPro" id="IPR008927">
    <property type="entry name" value="6-PGluconate_DH-like_C_sf"/>
</dbReference>
<accession>A0A415P9X0</accession>
<dbReference type="EMBL" id="QRPK01000035">
    <property type="protein sequence ID" value="RHM09560.1"/>
    <property type="molecule type" value="Genomic_DNA"/>
</dbReference>
<evidence type="ECO:0000259" key="5">
    <source>
        <dbReference type="Pfam" id="PF08125"/>
    </source>
</evidence>
<dbReference type="PANTHER" id="PTHR30524">
    <property type="entry name" value="MANNITOL-1-PHOSPHATE 5-DEHYDROGENASE"/>
    <property type="match status" value="1"/>
</dbReference>
<dbReference type="GO" id="GO:0008926">
    <property type="term" value="F:mannitol-1-phosphate 5-dehydrogenase activity"/>
    <property type="evidence" value="ECO:0007669"/>
    <property type="project" value="UniProtKB-EC"/>
</dbReference>
<dbReference type="SUPFAM" id="SSF48179">
    <property type="entry name" value="6-phosphogluconate dehydrogenase C-terminal domain-like"/>
    <property type="match status" value="1"/>
</dbReference>
<feature type="domain" description="Mannitol dehydrogenase C-terminal" evidence="5">
    <location>
        <begin position="183"/>
        <end position="316"/>
    </location>
</feature>
<comment type="caution">
    <text evidence="6">The sequence shown here is derived from an EMBL/GenBank/DDBJ whole genome shotgun (WGS) entry which is preliminary data.</text>
</comment>
<gene>
    <name evidence="6" type="ORF">DWZ83_07125</name>
</gene>
<proteinExistence type="predicted"/>
<dbReference type="Proteomes" id="UP000284868">
    <property type="component" value="Unassembled WGS sequence"/>
</dbReference>
<evidence type="ECO:0000256" key="1">
    <source>
        <dbReference type="ARBA" id="ARBA00023002"/>
    </source>
</evidence>
<dbReference type="InterPro" id="IPR013118">
    <property type="entry name" value="Mannitol_DH_C"/>
</dbReference>
<feature type="domain" description="Mannitol dehydrogenase N-terminal" evidence="4">
    <location>
        <begin position="3"/>
        <end position="121"/>
    </location>
</feature>
<dbReference type="InterPro" id="IPR013131">
    <property type="entry name" value="Mannitol_DH_N"/>
</dbReference>
<dbReference type="RefSeq" id="WP_118365682.1">
    <property type="nucleotide sequence ID" value="NZ_QRPK01000035.1"/>
</dbReference>
<evidence type="ECO:0000256" key="3">
    <source>
        <dbReference type="ARBA" id="ARBA00048615"/>
    </source>
</evidence>
<evidence type="ECO:0000313" key="7">
    <source>
        <dbReference type="Proteomes" id="UP000284868"/>
    </source>
</evidence>
<dbReference type="SUPFAM" id="SSF51735">
    <property type="entry name" value="NAD(P)-binding Rossmann-fold domains"/>
    <property type="match status" value="1"/>
</dbReference>
<dbReference type="AlphaFoldDB" id="A0A415P9X0"/>
<protein>
    <submittedName>
        <fullName evidence="6">Mannitol-1-phosphate 5-dehydrogenase</fullName>
    </submittedName>
</protein>
<dbReference type="Gene3D" id="1.10.1040.10">
    <property type="entry name" value="N-(1-d-carboxylethyl)-l-norvaline Dehydrogenase, domain 2"/>
    <property type="match status" value="1"/>
</dbReference>
<evidence type="ECO:0000259" key="4">
    <source>
        <dbReference type="Pfam" id="PF01232"/>
    </source>
</evidence>
<dbReference type="Gene3D" id="3.40.50.720">
    <property type="entry name" value="NAD(P)-binding Rossmann-like Domain"/>
    <property type="match status" value="1"/>
</dbReference>
<dbReference type="InterPro" id="IPR036291">
    <property type="entry name" value="NAD(P)-bd_dom_sf"/>
</dbReference>
<reference evidence="6 7" key="1">
    <citation type="submission" date="2018-08" db="EMBL/GenBank/DDBJ databases">
        <title>A genome reference for cultivated species of the human gut microbiota.</title>
        <authorList>
            <person name="Zou Y."/>
            <person name="Xue W."/>
            <person name="Luo G."/>
        </authorList>
    </citation>
    <scope>NUCLEOTIDE SEQUENCE [LARGE SCALE GENOMIC DNA]</scope>
    <source>
        <strain evidence="6 7">AF35-6BH</strain>
    </source>
</reference>
<dbReference type="Pfam" id="PF01232">
    <property type="entry name" value="Mannitol_dh"/>
    <property type="match status" value="1"/>
</dbReference>
<keyword evidence="7" id="KW-1185">Reference proteome</keyword>
<comment type="catalytic activity">
    <reaction evidence="3">
        <text>D-mannitol 1-phosphate + NAD(+) = beta-D-fructose 6-phosphate + NADH + H(+)</text>
        <dbReference type="Rhea" id="RHEA:19661"/>
        <dbReference type="ChEBI" id="CHEBI:15378"/>
        <dbReference type="ChEBI" id="CHEBI:57540"/>
        <dbReference type="ChEBI" id="CHEBI:57634"/>
        <dbReference type="ChEBI" id="CHEBI:57945"/>
        <dbReference type="ChEBI" id="CHEBI:61381"/>
        <dbReference type="EC" id="1.1.1.17"/>
    </reaction>
</comment>
<dbReference type="PANTHER" id="PTHR30524:SF0">
    <property type="entry name" value="ALTRONATE OXIDOREDUCTASE-RELATED"/>
    <property type="match status" value="1"/>
</dbReference>
<evidence type="ECO:0000313" key="6">
    <source>
        <dbReference type="EMBL" id="RHM09560.1"/>
    </source>
</evidence>
<dbReference type="Pfam" id="PF08125">
    <property type="entry name" value="Mannitol_dh_C"/>
    <property type="match status" value="1"/>
</dbReference>
<name>A0A415P9X0_9FIRM</name>
<organism evidence="6 7">
    <name type="scientific">Amedibacillus dolichus</name>
    <dbReference type="NCBI Taxonomy" id="31971"/>
    <lineage>
        <taxon>Bacteria</taxon>
        <taxon>Bacillati</taxon>
        <taxon>Bacillota</taxon>
        <taxon>Erysipelotrichia</taxon>
        <taxon>Erysipelotrichales</taxon>
        <taxon>Erysipelotrichaceae</taxon>
        <taxon>Amedibacillus</taxon>
    </lineage>
</organism>
<keyword evidence="2" id="KW-0520">NAD</keyword>
<dbReference type="InterPro" id="IPR013328">
    <property type="entry name" value="6PGD_dom2"/>
</dbReference>